<keyword evidence="13 20" id="KW-1133">Transmembrane helix</keyword>
<evidence type="ECO:0000259" key="21">
    <source>
        <dbReference type="PROSITE" id="PS50855"/>
    </source>
</evidence>
<evidence type="ECO:0000256" key="18">
    <source>
        <dbReference type="PIRSR" id="PIRSR604677-50"/>
    </source>
</evidence>
<keyword evidence="12 19" id="KW-0249">Electron transport</keyword>
<dbReference type="Gene3D" id="1.20.210.10">
    <property type="entry name" value="Cytochrome c oxidase-like, subunit I domain"/>
    <property type="match status" value="1"/>
</dbReference>
<proteinExistence type="inferred from homology"/>
<feature type="binding site" evidence="18">
    <location>
        <position position="257"/>
    </location>
    <ligand>
        <name>Cu cation</name>
        <dbReference type="ChEBI" id="CHEBI:23378"/>
        <label>B</label>
    </ligand>
</feature>
<dbReference type="GO" id="GO:0009060">
    <property type="term" value="P:aerobic respiration"/>
    <property type="evidence" value="ECO:0007669"/>
    <property type="project" value="InterPro"/>
</dbReference>
<dbReference type="PANTHER" id="PTHR10422:SF29">
    <property type="entry name" value="CYTOCHROME C OXIDASE SUBUNIT 1 HOMOLOG, BACTEROID"/>
    <property type="match status" value="1"/>
</dbReference>
<keyword evidence="24" id="KW-1185">Reference proteome</keyword>
<evidence type="ECO:0000256" key="13">
    <source>
        <dbReference type="ARBA" id="ARBA00022989"/>
    </source>
</evidence>
<keyword evidence="15" id="KW-0186">Copper</keyword>
<dbReference type="GO" id="GO:0015990">
    <property type="term" value="P:electron transport coupled proton transport"/>
    <property type="evidence" value="ECO:0007669"/>
    <property type="project" value="TreeGrafter"/>
</dbReference>
<evidence type="ECO:0000313" key="24">
    <source>
        <dbReference type="Proteomes" id="UP000240572"/>
    </source>
</evidence>
<feature type="transmembrane region" description="Helical" evidence="20">
    <location>
        <begin position="131"/>
        <end position="149"/>
    </location>
</feature>
<comment type="catalytic activity">
    <reaction evidence="17">
        <text>4 Fe(II)-[cytochrome c] + O2 + 8 H(+)(in) = 4 Fe(III)-[cytochrome c] + 2 H2O + 4 H(+)(out)</text>
        <dbReference type="Rhea" id="RHEA:11436"/>
        <dbReference type="Rhea" id="RHEA-COMP:10350"/>
        <dbReference type="Rhea" id="RHEA-COMP:14399"/>
        <dbReference type="ChEBI" id="CHEBI:15377"/>
        <dbReference type="ChEBI" id="CHEBI:15378"/>
        <dbReference type="ChEBI" id="CHEBI:15379"/>
        <dbReference type="ChEBI" id="CHEBI:29033"/>
        <dbReference type="ChEBI" id="CHEBI:29034"/>
        <dbReference type="EC" id="7.1.1.9"/>
    </reaction>
</comment>
<feature type="domain" description="Cytochrome c" evidence="22">
    <location>
        <begin position="533"/>
        <end position="696"/>
    </location>
</feature>
<dbReference type="InterPro" id="IPR003468">
    <property type="entry name" value="Cyt_c_oxidase_monohaem-su/FixO"/>
</dbReference>
<dbReference type="NCBIfam" id="NF011055">
    <property type="entry name" value="PRK14487.1"/>
    <property type="match status" value="1"/>
</dbReference>
<reference evidence="23 24" key="1">
    <citation type="submission" date="2018-03" db="EMBL/GenBank/DDBJ databases">
        <title>Genomic Encyclopedia of Type Strains, Phase III (KMG-III): the genomes of soil and plant-associated and newly described type strains.</title>
        <authorList>
            <person name="Whitman W."/>
        </authorList>
    </citation>
    <scope>NUCLEOTIDE SEQUENCE [LARGE SCALE GENOMIC DNA]</scope>
    <source>
        <strain evidence="23 24">CGMCC 1.12700</strain>
    </source>
</reference>
<keyword evidence="16 20" id="KW-0472">Membrane</keyword>
<feature type="transmembrane region" description="Helical" evidence="20">
    <location>
        <begin position="21"/>
        <end position="40"/>
    </location>
</feature>
<dbReference type="PANTHER" id="PTHR10422">
    <property type="entry name" value="CYTOCHROME C OXIDASE SUBUNIT 1"/>
    <property type="match status" value="1"/>
</dbReference>
<feature type="binding site" evidence="18">
    <location>
        <position position="256"/>
    </location>
    <ligand>
        <name>Cu cation</name>
        <dbReference type="ChEBI" id="CHEBI:23378"/>
        <label>B</label>
    </ligand>
</feature>
<dbReference type="InterPro" id="IPR023616">
    <property type="entry name" value="Cyt_c_oxase-like_su1_dom"/>
</dbReference>
<dbReference type="InterPro" id="IPR023615">
    <property type="entry name" value="Cyt_c_Oxase_su1_BS"/>
</dbReference>
<evidence type="ECO:0000259" key="22">
    <source>
        <dbReference type="PROSITE" id="PS51007"/>
    </source>
</evidence>
<keyword evidence="6" id="KW-1003">Cell membrane</keyword>
<comment type="caution">
    <text evidence="23">The sequence shown here is derived from an EMBL/GenBank/DDBJ whole genome shotgun (WGS) entry which is preliminary data.</text>
</comment>
<feature type="transmembrane region" description="Helical" evidence="20">
    <location>
        <begin position="305"/>
        <end position="321"/>
    </location>
</feature>
<dbReference type="InterPro" id="IPR036909">
    <property type="entry name" value="Cyt_c-like_dom_sf"/>
</dbReference>
<dbReference type="NCBIfam" id="TIGR00780">
    <property type="entry name" value="ccoN"/>
    <property type="match status" value="1"/>
</dbReference>
<gene>
    <name evidence="23" type="ORF">B0I18_108175</name>
</gene>
<feature type="binding site" evidence="18">
    <location>
        <position position="206"/>
    </location>
    <ligand>
        <name>Cu cation</name>
        <dbReference type="ChEBI" id="CHEBI:23378"/>
        <label>B</label>
    </ligand>
</feature>
<name>A0A2P8CZQ3_9BACT</name>
<keyword evidence="5 19" id="KW-0813">Transport</keyword>
<feature type="transmembrane region" description="Helical" evidence="20">
    <location>
        <begin position="496"/>
        <end position="517"/>
    </location>
</feature>
<dbReference type="CDD" id="cd01661">
    <property type="entry name" value="cbb3_Oxidase_I"/>
    <property type="match status" value="1"/>
</dbReference>
<dbReference type="EMBL" id="PYGD01000008">
    <property type="protein sequence ID" value="PSK90444.1"/>
    <property type="molecule type" value="Genomic_DNA"/>
</dbReference>
<evidence type="ECO:0000256" key="20">
    <source>
        <dbReference type="SAM" id="Phobius"/>
    </source>
</evidence>
<feature type="transmembrane region" description="Helical" evidence="20">
    <location>
        <begin position="341"/>
        <end position="363"/>
    </location>
</feature>
<keyword evidence="11" id="KW-1278">Translocase</keyword>
<protein>
    <recommendedName>
        <fullName evidence="4">cytochrome-c oxidase</fullName>
        <ecNumber evidence="4">7.1.1.9</ecNumber>
    </recommendedName>
</protein>
<feature type="transmembrane region" description="Helical" evidence="20">
    <location>
        <begin position="202"/>
        <end position="224"/>
    </location>
</feature>
<dbReference type="EC" id="7.1.1.9" evidence="4"/>
<feature type="binding site" description="axial binding residue" evidence="18">
    <location>
        <position position="346"/>
    </location>
    <ligand>
        <name>heme b</name>
        <dbReference type="ChEBI" id="CHEBI:60344"/>
        <label>1; low-spin</label>
    </ligand>
    <ligandPart>
        <name>Fe</name>
        <dbReference type="ChEBI" id="CHEBI:18248"/>
    </ligandPart>
</feature>
<keyword evidence="9 19" id="KW-0812">Transmembrane</keyword>
<dbReference type="GO" id="GO:0004129">
    <property type="term" value="F:cytochrome-c oxidase activity"/>
    <property type="evidence" value="ECO:0007669"/>
    <property type="project" value="UniProtKB-EC"/>
</dbReference>
<organism evidence="23 24">
    <name type="scientific">Taibaiella chishuiensis</name>
    <dbReference type="NCBI Taxonomy" id="1434707"/>
    <lineage>
        <taxon>Bacteria</taxon>
        <taxon>Pseudomonadati</taxon>
        <taxon>Bacteroidota</taxon>
        <taxon>Chitinophagia</taxon>
        <taxon>Chitinophagales</taxon>
        <taxon>Chitinophagaceae</taxon>
        <taxon>Taibaiella</taxon>
    </lineage>
</organism>
<feature type="transmembrane region" description="Helical" evidence="20">
    <location>
        <begin position="265"/>
        <end position="293"/>
    </location>
</feature>
<dbReference type="SUPFAM" id="SSF46626">
    <property type="entry name" value="Cytochrome c"/>
    <property type="match status" value="1"/>
</dbReference>
<comment type="similarity">
    <text evidence="19">Belongs to the heme-copper respiratory oxidase family.</text>
</comment>
<feature type="binding site" description="axial binding residue" evidence="18">
    <location>
        <position position="59"/>
    </location>
    <ligand>
        <name>heme b</name>
        <dbReference type="ChEBI" id="CHEBI:60344"/>
        <label>1; low-spin</label>
    </ligand>
    <ligandPart>
        <name>Fe</name>
        <dbReference type="ChEBI" id="CHEBI:18248"/>
    </ligandPart>
</feature>
<comment type="cofactor">
    <cofactor evidence="1">
        <name>heme b</name>
        <dbReference type="ChEBI" id="CHEBI:60344"/>
    </cofactor>
</comment>
<comment type="cofactor">
    <cofactor evidence="18">
        <name>Cu(2+)</name>
        <dbReference type="ChEBI" id="CHEBI:29036"/>
    </cofactor>
    <text evidence="18">Binds 1 copper ion per subunit, denoted as copper B.</text>
</comment>
<dbReference type="NCBIfam" id="TIGR00781">
    <property type="entry name" value="ccoO"/>
    <property type="match status" value="1"/>
</dbReference>
<dbReference type="Gene3D" id="1.10.760.10">
    <property type="entry name" value="Cytochrome c-like domain"/>
    <property type="match status" value="1"/>
</dbReference>
<evidence type="ECO:0000256" key="14">
    <source>
        <dbReference type="ARBA" id="ARBA00023004"/>
    </source>
</evidence>
<dbReference type="InterPro" id="IPR009056">
    <property type="entry name" value="Cyt_c-like_dom"/>
</dbReference>
<feature type="domain" description="Cytochrome oxidase subunit I profile" evidence="21">
    <location>
        <begin position="16"/>
        <end position="475"/>
    </location>
</feature>
<dbReference type="InterPro" id="IPR036927">
    <property type="entry name" value="Cyt_c_oxase-like_su1_sf"/>
</dbReference>
<evidence type="ECO:0000313" key="23">
    <source>
        <dbReference type="EMBL" id="PSK90444.1"/>
    </source>
</evidence>
<sequence length="714" mass="81473">MQAEQFYYDNRIVKQFGIATMIWGLVGMLVGVLIAFQLAYPALNFGIPYTSFGRLRPIHTNAVIFAFVGNAVFAGAYYIMQRVLKARLYSDLLSKIHLWGWQLIIVLGAISLAMGYTTGKEYAELEWPIDILITVIWLVFGINMFGTILRRRERHLYVALWFFIGTWVTVAMLHIVNSFEYPVSLFKSYSLYAGVQDALVQWWYGHNAVAFFLTTPFLGLMYYFVPKAANRPIYSYRWSIIHFWALIFIYIWAGPHHLLYTALPAWAQALGTVFSIMLILPSWGGMLNGLFTLRGAWDRVREDPILKMFVVALTCYGMATFEGPMLSLKNVNAISHYTDWTIAHVHVGALGFNGFLIFGMLYYMVPRMWNTTLYSRKMANTHFLLGTVGILLYAIPLYWAGFSQSIMWKKFTESGQLQYQFLETVTHIIPMYILRGIGGLCYLGGTVLAAVNLYKTTKAGRFVANEAAEGVPLKAQAMPVSKMHWHSVIERKPIRLLIFSLIVVAIGGMIELIPTFLIDSNVPTIAAVKPYTPLELQGRDIYVREGCYTCHSQMIRPFRDEEARYGEYSKAGEFIYDRPFQWGSKRTGPDLHRVGGKYPDSWHYKHMNDPQEISDGSIMPAYPWLLDKDLDTSNTAKKIRVMQSLGVPYPEGYDKIANAELRKQADEITARLRSEKIKAVSSKEIIAVIAYLQRLGTDIKKEPLTTQNTDHEIH</sequence>
<dbReference type="GO" id="GO:0046872">
    <property type="term" value="F:metal ion binding"/>
    <property type="evidence" value="ECO:0007669"/>
    <property type="project" value="UniProtKB-KW"/>
</dbReference>
<evidence type="ECO:0000256" key="10">
    <source>
        <dbReference type="ARBA" id="ARBA00022723"/>
    </source>
</evidence>
<evidence type="ECO:0000256" key="9">
    <source>
        <dbReference type="ARBA" id="ARBA00022692"/>
    </source>
</evidence>
<feature type="transmembrane region" description="Helical" evidence="20">
    <location>
        <begin position="156"/>
        <end position="176"/>
    </location>
</feature>
<feature type="binding site" description="axial binding residue" evidence="18">
    <location>
        <position position="344"/>
    </location>
    <ligand>
        <name>heme b</name>
        <dbReference type="ChEBI" id="CHEBI:60344"/>
        <label>2; high-spin</label>
    </ligand>
    <ligandPart>
        <name>Fe</name>
        <dbReference type="ChEBI" id="CHEBI:18248"/>
    </ligandPart>
</feature>
<dbReference type="GO" id="GO:0020037">
    <property type="term" value="F:heme binding"/>
    <property type="evidence" value="ECO:0007669"/>
    <property type="project" value="InterPro"/>
</dbReference>
<dbReference type="Gene3D" id="6.10.250.2250">
    <property type="match status" value="1"/>
</dbReference>
<evidence type="ECO:0000256" key="4">
    <source>
        <dbReference type="ARBA" id="ARBA00012949"/>
    </source>
</evidence>
<dbReference type="NCBIfam" id="NF011053">
    <property type="entry name" value="PRK14485.1"/>
    <property type="match status" value="1"/>
</dbReference>
<evidence type="ECO:0000256" key="7">
    <source>
        <dbReference type="ARBA" id="ARBA00022617"/>
    </source>
</evidence>
<evidence type="ECO:0000256" key="8">
    <source>
        <dbReference type="ARBA" id="ARBA00022660"/>
    </source>
</evidence>
<evidence type="ECO:0000256" key="12">
    <source>
        <dbReference type="ARBA" id="ARBA00022982"/>
    </source>
</evidence>
<dbReference type="PROSITE" id="PS00077">
    <property type="entry name" value="COX1_CUB"/>
    <property type="match status" value="1"/>
</dbReference>
<comment type="pathway">
    <text evidence="3">Energy metabolism; oxidative phosphorylation.</text>
</comment>
<evidence type="ECO:0000256" key="1">
    <source>
        <dbReference type="ARBA" id="ARBA00001970"/>
    </source>
</evidence>
<dbReference type="Pfam" id="PF02433">
    <property type="entry name" value="FixO"/>
    <property type="match status" value="1"/>
</dbReference>
<comment type="subcellular location">
    <subcellularLocation>
        <location evidence="2">Cell membrane</location>
        <topology evidence="2">Multi-pass membrane protein</topology>
    </subcellularLocation>
</comment>
<dbReference type="GO" id="GO:0022904">
    <property type="term" value="P:respiratory electron transport chain"/>
    <property type="evidence" value="ECO:0007669"/>
    <property type="project" value="TreeGrafter"/>
</dbReference>
<dbReference type="InterPro" id="IPR004677">
    <property type="entry name" value="Cyt_c_oxidase_cbb3_su1"/>
</dbReference>
<dbReference type="Pfam" id="PF00115">
    <property type="entry name" value="COX1"/>
    <property type="match status" value="1"/>
</dbReference>
<dbReference type="InterPro" id="IPR000883">
    <property type="entry name" value="Cyt_C_Oxase_1"/>
</dbReference>
<evidence type="ECO:0000256" key="11">
    <source>
        <dbReference type="ARBA" id="ARBA00022967"/>
    </source>
</evidence>
<keyword evidence="8 19" id="KW-0679">Respiratory chain</keyword>
<feature type="transmembrane region" description="Helical" evidence="20">
    <location>
        <begin position="383"/>
        <end position="401"/>
    </location>
</feature>
<comment type="cofactor">
    <cofactor evidence="18">
        <name>heme</name>
        <dbReference type="ChEBI" id="CHEBI:30413"/>
    </cofactor>
    <text evidence="18">Binds 2 heme groups per subunit, denoted as high- and low-spin.</text>
</comment>
<dbReference type="PROSITE" id="PS51007">
    <property type="entry name" value="CYTC"/>
    <property type="match status" value="1"/>
</dbReference>
<evidence type="ECO:0000256" key="19">
    <source>
        <dbReference type="RuleBase" id="RU000370"/>
    </source>
</evidence>
<keyword evidence="14 18" id="KW-0408">Iron</keyword>
<evidence type="ECO:0000256" key="16">
    <source>
        <dbReference type="ARBA" id="ARBA00023136"/>
    </source>
</evidence>
<feature type="transmembrane region" description="Helical" evidence="20">
    <location>
        <begin position="236"/>
        <end position="253"/>
    </location>
</feature>
<evidence type="ECO:0000256" key="3">
    <source>
        <dbReference type="ARBA" id="ARBA00004673"/>
    </source>
</evidence>
<evidence type="ECO:0000256" key="15">
    <source>
        <dbReference type="ARBA" id="ARBA00023008"/>
    </source>
</evidence>
<dbReference type="Proteomes" id="UP000240572">
    <property type="component" value="Unassembled WGS sequence"/>
</dbReference>
<feature type="transmembrane region" description="Helical" evidence="20">
    <location>
        <begin position="60"/>
        <end position="79"/>
    </location>
</feature>
<keyword evidence="10 18" id="KW-0479">Metal-binding</keyword>
<keyword evidence="7 18" id="KW-0349">Heme</keyword>
<evidence type="ECO:0000256" key="6">
    <source>
        <dbReference type="ARBA" id="ARBA00022475"/>
    </source>
</evidence>
<dbReference type="SUPFAM" id="SSF81442">
    <property type="entry name" value="Cytochrome c oxidase subunit I-like"/>
    <property type="match status" value="1"/>
</dbReference>
<feature type="transmembrane region" description="Helical" evidence="20">
    <location>
        <begin position="99"/>
        <end position="119"/>
    </location>
</feature>
<evidence type="ECO:0000256" key="17">
    <source>
        <dbReference type="ARBA" id="ARBA00047816"/>
    </source>
</evidence>
<dbReference type="GO" id="GO:0005886">
    <property type="term" value="C:plasma membrane"/>
    <property type="evidence" value="ECO:0007669"/>
    <property type="project" value="UniProtKB-SubCell"/>
</dbReference>
<dbReference type="PROSITE" id="PS50855">
    <property type="entry name" value="COX1"/>
    <property type="match status" value="1"/>
</dbReference>
<accession>A0A2P8CZQ3</accession>
<feature type="transmembrane region" description="Helical" evidence="20">
    <location>
        <begin position="432"/>
        <end position="454"/>
    </location>
</feature>
<evidence type="ECO:0000256" key="2">
    <source>
        <dbReference type="ARBA" id="ARBA00004651"/>
    </source>
</evidence>
<evidence type="ECO:0000256" key="5">
    <source>
        <dbReference type="ARBA" id="ARBA00022448"/>
    </source>
</evidence>
<dbReference type="AlphaFoldDB" id="A0A2P8CZQ3"/>
<dbReference type="OrthoDB" id="9806838at2"/>